<proteinExistence type="predicted"/>
<protein>
    <submittedName>
        <fullName evidence="1">Uncharacterized protein</fullName>
    </submittedName>
</protein>
<dbReference type="Proteomes" id="UP001589832">
    <property type="component" value="Unassembled WGS sequence"/>
</dbReference>
<evidence type="ECO:0000313" key="1">
    <source>
        <dbReference type="EMBL" id="MFC0605881.1"/>
    </source>
</evidence>
<evidence type="ECO:0000313" key="2">
    <source>
        <dbReference type="Proteomes" id="UP001589832"/>
    </source>
</evidence>
<gene>
    <name evidence="1" type="ORF">ACFFGA_15070</name>
</gene>
<dbReference type="EMBL" id="JBHLTQ010000018">
    <property type="protein sequence ID" value="MFC0605881.1"/>
    <property type="molecule type" value="Genomic_DNA"/>
</dbReference>
<keyword evidence="2" id="KW-1185">Reference proteome</keyword>
<organism evidence="1 2">
    <name type="scientific">Winogradskyella pulchriflava</name>
    <dbReference type="NCBI Taxonomy" id="1110688"/>
    <lineage>
        <taxon>Bacteria</taxon>
        <taxon>Pseudomonadati</taxon>
        <taxon>Bacteroidota</taxon>
        <taxon>Flavobacteriia</taxon>
        <taxon>Flavobacteriales</taxon>
        <taxon>Flavobacteriaceae</taxon>
        <taxon>Winogradskyella</taxon>
    </lineage>
</organism>
<comment type="caution">
    <text evidence="1">The sequence shown here is derived from an EMBL/GenBank/DDBJ whole genome shotgun (WGS) entry which is preliminary data.</text>
</comment>
<name>A0ABV6QF36_9FLAO</name>
<accession>A0ABV6QF36</accession>
<reference evidence="1 2" key="1">
    <citation type="submission" date="2024-09" db="EMBL/GenBank/DDBJ databases">
        <authorList>
            <person name="Sun Q."/>
            <person name="Mori K."/>
        </authorList>
    </citation>
    <scope>NUCLEOTIDE SEQUENCE [LARGE SCALE GENOMIC DNA]</scope>
    <source>
        <strain evidence="1 2">NCAIM B.02481</strain>
    </source>
</reference>
<dbReference type="RefSeq" id="WP_386065276.1">
    <property type="nucleotide sequence ID" value="NZ_JBHLTQ010000018.1"/>
</dbReference>
<sequence>MEAKNLRIGNLVGIKKTALHADGCNIENAYFEIEELKKDVVQFKGFHAGEYYKDLEPIKLTDGMLKLYGFEVEYTNGGFLRWQRGSFKLLDRRLPHPMTDIHREYVLHLHELQNLFFAITGTELELTHEPSTCG</sequence>